<dbReference type="EMBL" id="LCJM01000011">
    <property type="protein sequence ID" value="KKT78892.1"/>
    <property type="molecule type" value="Genomic_DNA"/>
</dbReference>
<dbReference type="GO" id="GO:0016020">
    <property type="term" value="C:membrane"/>
    <property type="evidence" value="ECO:0007669"/>
    <property type="project" value="InterPro"/>
</dbReference>
<comment type="caution">
    <text evidence="1">The sequence shown here is derived from an EMBL/GenBank/DDBJ whole genome shotgun (WGS) entry which is preliminary data.</text>
</comment>
<protein>
    <submittedName>
        <fullName evidence="1">Uncharacterized protein</fullName>
    </submittedName>
</protein>
<gene>
    <name evidence="1" type="ORF">UW74_C0011G0006</name>
</gene>
<sequence>MKTVLANISNSFFVRNFLRSDASKILLENGNIHLVLLSPKNKIDYYRKEFPDKLISFDILPDVRNSKIERFFKFLETASIHTKTSYMLTKSQYLRRTGLKRARALSYIDFFERYILWHLGRFHFWRSMIRRAYSFFKNDEFRKILDIYNPDLVFLPSMIYSEDYVLARAAKKKKIKTLGMTLSWDNFYSKTLLMVPPDQLIVHTDRIVEQAKKLGDFRGKIHVTGIPQYDIYFKRQNLMPRGEFFEKIGGDSSKKLLLYAFSGKSGLNIEFSVLEILYRAIKDKKIKDDVQVLLRPYPRYDFPKEKFDELKEKYKFLIVQPVFHTGEGKGDWEFNEDAVELLANSLAHSDLVINMYSTFFIEAAIFDKPLVAIGFDGEKNFEYWNSAVRFFDWEHLAQIGKTNGIARAKNPDQLSEFINRCLSDPQWLGEGRRELVLQQCQFTDGKSGERLAKTILGAL</sequence>
<evidence type="ECO:0000313" key="2">
    <source>
        <dbReference type="Proteomes" id="UP000034889"/>
    </source>
</evidence>
<name>A0A0G1MDB9_9BACT</name>
<organism evidence="1 2">
    <name type="scientific">Candidatus Giovannonibacteria bacterium GW2011_GWC2_44_8</name>
    <dbReference type="NCBI Taxonomy" id="1618657"/>
    <lineage>
        <taxon>Bacteria</taxon>
        <taxon>Candidatus Giovannoniibacteriota</taxon>
    </lineage>
</organism>
<dbReference type="AlphaFoldDB" id="A0A0G1MDB9"/>
<dbReference type="Gene3D" id="3.40.50.12580">
    <property type="match status" value="1"/>
</dbReference>
<reference evidence="1 2" key="1">
    <citation type="journal article" date="2015" name="Nature">
        <title>rRNA introns, odd ribosomes, and small enigmatic genomes across a large radiation of phyla.</title>
        <authorList>
            <person name="Brown C.T."/>
            <person name="Hug L.A."/>
            <person name="Thomas B.C."/>
            <person name="Sharon I."/>
            <person name="Castelle C.J."/>
            <person name="Singh A."/>
            <person name="Wilkins M.J."/>
            <person name="Williams K.H."/>
            <person name="Banfield J.F."/>
        </authorList>
    </citation>
    <scope>NUCLEOTIDE SEQUENCE [LARGE SCALE GENOMIC DNA]</scope>
</reference>
<evidence type="ECO:0000313" key="1">
    <source>
        <dbReference type="EMBL" id="KKT78892.1"/>
    </source>
</evidence>
<accession>A0A0G1MDB9</accession>
<dbReference type="GO" id="GO:0047355">
    <property type="term" value="F:CDP-glycerol glycerophosphotransferase activity"/>
    <property type="evidence" value="ECO:0007669"/>
    <property type="project" value="InterPro"/>
</dbReference>
<dbReference type="InterPro" id="IPR043148">
    <property type="entry name" value="TagF_C"/>
</dbReference>
<dbReference type="SUPFAM" id="SSF53756">
    <property type="entry name" value="UDP-Glycosyltransferase/glycogen phosphorylase"/>
    <property type="match status" value="1"/>
</dbReference>
<proteinExistence type="predicted"/>
<dbReference type="InterPro" id="IPR007554">
    <property type="entry name" value="Glycerophosphate_synth"/>
</dbReference>
<dbReference type="Proteomes" id="UP000034889">
    <property type="component" value="Unassembled WGS sequence"/>
</dbReference>
<dbReference type="Pfam" id="PF04464">
    <property type="entry name" value="Glyphos_transf"/>
    <property type="match status" value="1"/>
</dbReference>